<feature type="chain" id="PRO_5044000637" evidence="1">
    <location>
        <begin position="20"/>
        <end position="143"/>
    </location>
</feature>
<sequence length="143" mass="16113">MAAILASLSLVLLIATIFCGYLTKDIDNVTLEHPGEKFNFSLFGDLGYFQGGRSGSLIWRSVVRQGTFGRAEYAVEVLGLKLVRSVRAKVCALKRIILFLGTLVRVKSQNLHLNFMEERREVSHCLIIEREPRAPRPKSFFKG</sequence>
<name>A0AAV6UAE3_9ARAC</name>
<comment type="caution">
    <text evidence="2">The sequence shown here is derived from an EMBL/GenBank/DDBJ whole genome shotgun (WGS) entry which is preliminary data.</text>
</comment>
<accession>A0AAV6UAE3</accession>
<evidence type="ECO:0000256" key="1">
    <source>
        <dbReference type="SAM" id="SignalP"/>
    </source>
</evidence>
<dbReference type="EMBL" id="JAFNEN010000558">
    <property type="protein sequence ID" value="KAG8180654.1"/>
    <property type="molecule type" value="Genomic_DNA"/>
</dbReference>
<feature type="signal peptide" evidence="1">
    <location>
        <begin position="1"/>
        <end position="19"/>
    </location>
</feature>
<proteinExistence type="predicted"/>
<keyword evidence="1" id="KW-0732">Signal</keyword>
<keyword evidence="3" id="KW-1185">Reference proteome</keyword>
<protein>
    <submittedName>
        <fullName evidence="2">Uncharacterized protein</fullName>
    </submittedName>
</protein>
<gene>
    <name evidence="2" type="ORF">JTE90_025359</name>
</gene>
<evidence type="ECO:0000313" key="2">
    <source>
        <dbReference type="EMBL" id="KAG8180654.1"/>
    </source>
</evidence>
<organism evidence="2 3">
    <name type="scientific">Oedothorax gibbosus</name>
    <dbReference type="NCBI Taxonomy" id="931172"/>
    <lineage>
        <taxon>Eukaryota</taxon>
        <taxon>Metazoa</taxon>
        <taxon>Ecdysozoa</taxon>
        <taxon>Arthropoda</taxon>
        <taxon>Chelicerata</taxon>
        <taxon>Arachnida</taxon>
        <taxon>Araneae</taxon>
        <taxon>Araneomorphae</taxon>
        <taxon>Entelegynae</taxon>
        <taxon>Araneoidea</taxon>
        <taxon>Linyphiidae</taxon>
        <taxon>Erigoninae</taxon>
        <taxon>Oedothorax</taxon>
    </lineage>
</organism>
<dbReference type="Proteomes" id="UP000827092">
    <property type="component" value="Unassembled WGS sequence"/>
</dbReference>
<reference evidence="2 3" key="1">
    <citation type="journal article" date="2022" name="Nat. Ecol. Evol.">
        <title>A masculinizing supergene underlies an exaggerated male reproductive morph in a spider.</title>
        <authorList>
            <person name="Hendrickx F."/>
            <person name="De Corte Z."/>
            <person name="Sonet G."/>
            <person name="Van Belleghem S.M."/>
            <person name="Kostlbacher S."/>
            <person name="Vangestel C."/>
        </authorList>
    </citation>
    <scope>NUCLEOTIDE SEQUENCE [LARGE SCALE GENOMIC DNA]</scope>
    <source>
        <strain evidence="2">W744_W776</strain>
    </source>
</reference>
<dbReference type="AlphaFoldDB" id="A0AAV6UAE3"/>
<evidence type="ECO:0000313" key="3">
    <source>
        <dbReference type="Proteomes" id="UP000827092"/>
    </source>
</evidence>